<evidence type="ECO:0008006" key="3">
    <source>
        <dbReference type="Google" id="ProtNLM"/>
    </source>
</evidence>
<name>A0A074KUK9_9BACT</name>
<dbReference type="AlphaFoldDB" id="A0A074KUK9"/>
<dbReference type="Gene3D" id="1.25.40.390">
    <property type="match status" value="1"/>
</dbReference>
<comment type="caution">
    <text evidence="1">The sequence shown here is derived from an EMBL/GenBank/DDBJ whole genome shotgun (WGS) entry which is preliminary data.</text>
</comment>
<dbReference type="eggNOG" id="COG0521">
    <property type="taxonomic scope" value="Bacteria"/>
</dbReference>
<reference evidence="1 2" key="1">
    <citation type="submission" date="2014-04" db="EMBL/GenBank/DDBJ databases">
        <title>Characterization and application of a salt tolerant electro-active bacterium.</title>
        <authorList>
            <person name="Yang L."/>
            <person name="Wei S."/>
            <person name="Tay Q.X.M."/>
        </authorList>
    </citation>
    <scope>NUCLEOTIDE SEQUENCE [LARGE SCALE GENOMIC DNA]</scope>
    <source>
        <strain evidence="1 2">LY1</strain>
    </source>
</reference>
<sequence length="483" mass="53795">MKKLIYILGAVIFTASTGCSDFLDINETPNNPVAVTPNVLLPVAQAGTAFANNNELNRFGSTITSVTAGAGNLPARYDIYNLDGSDFNNQWRFEIYNGALITYEEVINAATEINSPSYIGISKIMKAYTWALTTDVWGDIPYSEALRGEEIVQPRLDSQEEIYMGGEGIQSLFDLVREGLADLDQESLTNPGTDDLVYGGDLERWRRAGYSLMLKMANTISKVRPDEARQIIEEVLTANNYMLSNNDNLSVTFGSAVGSRAPIYEWTYVSIFENDMMISTRFVNRLQQLNDPRLPIFVTRPNGIYVTIDNGFRGTLPQPQDTWSRFSAYATGPGGQGPVRLITYAQTQFILAESALMLGTPGNAQDYYQTGIRASMSLAGLTDEAINAYFLANPTVVTLSGSQEENLEKIITQKYISLFGNGIEQWNDWRRTGYPVLPDHQNVVGIDGTRPVRAQYVNQELERNPNFQIVLPNVPVWWDVTQN</sequence>
<organism evidence="1 2">
    <name type="scientific">Anditalea andensis</name>
    <dbReference type="NCBI Taxonomy" id="1048983"/>
    <lineage>
        <taxon>Bacteria</taxon>
        <taxon>Pseudomonadati</taxon>
        <taxon>Bacteroidota</taxon>
        <taxon>Cytophagia</taxon>
        <taxon>Cytophagales</taxon>
        <taxon>Cytophagaceae</taxon>
        <taxon>Anditalea</taxon>
    </lineage>
</organism>
<dbReference type="Proteomes" id="UP000027821">
    <property type="component" value="Unassembled WGS sequence"/>
</dbReference>
<protein>
    <recommendedName>
        <fullName evidence="3">SusD/RagB family nutrient-binding outer membrane lipoprotein</fullName>
    </recommendedName>
</protein>
<proteinExistence type="predicted"/>
<dbReference type="Pfam" id="PF12771">
    <property type="entry name" value="SusD-like_2"/>
    <property type="match status" value="1"/>
</dbReference>
<evidence type="ECO:0000313" key="2">
    <source>
        <dbReference type="Proteomes" id="UP000027821"/>
    </source>
</evidence>
<dbReference type="EMBL" id="JMIH01000021">
    <property type="protein sequence ID" value="KEO73641.1"/>
    <property type="molecule type" value="Genomic_DNA"/>
</dbReference>
<accession>A0A074KUK9</accession>
<dbReference type="RefSeq" id="WP_035074685.1">
    <property type="nucleotide sequence ID" value="NZ_JMIH01000021.1"/>
</dbReference>
<dbReference type="InterPro" id="IPR041662">
    <property type="entry name" value="SusD-like_2"/>
</dbReference>
<dbReference type="SUPFAM" id="SSF48452">
    <property type="entry name" value="TPR-like"/>
    <property type="match status" value="1"/>
</dbReference>
<gene>
    <name evidence="1" type="ORF">EL17_12130</name>
</gene>
<dbReference type="InterPro" id="IPR011990">
    <property type="entry name" value="TPR-like_helical_dom_sf"/>
</dbReference>
<evidence type="ECO:0000313" key="1">
    <source>
        <dbReference type="EMBL" id="KEO73641.1"/>
    </source>
</evidence>
<dbReference type="OrthoDB" id="622163at2"/>
<keyword evidence="2" id="KW-1185">Reference proteome</keyword>
<dbReference type="PROSITE" id="PS51257">
    <property type="entry name" value="PROKAR_LIPOPROTEIN"/>
    <property type="match status" value="1"/>
</dbReference>
<dbReference type="STRING" id="1048983.EL17_12130"/>